<keyword evidence="4" id="KW-1185">Reference proteome</keyword>
<feature type="domain" description="AB hydrolase-1" evidence="2">
    <location>
        <begin position="26"/>
        <end position="129"/>
    </location>
</feature>
<gene>
    <name evidence="3" type="primary">A01g507900.1_BraROA</name>
    <name evidence="3" type="ORF">IGI04_002950</name>
</gene>
<comment type="similarity">
    <text evidence="1">Belongs to the AB hydrolase superfamily.</text>
</comment>
<dbReference type="Proteomes" id="UP000823674">
    <property type="component" value="Chromosome A01"/>
</dbReference>
<dbReference type="InterPro" id="IPR000073">
    <property type="entry name" value="AB_hydrolase_1"/>
</dbReference>
<sequence length="185" mass="19188">MGVNQKISGLAAVMNAKIIGSGERSMVLAHGFGGDQSVWEKIIPVLSQSFEVLVFDWPFSGAIKDQTLCDPSKYNSFDAFSDDLISLMEELKFGPVVFVGHSMSGMIGCSASIKRPDLFTNLVLIAASPRWSRPGCRTNSATLITPGGPGAAAGPGAGAAAGAGAAGASNGEGDVWYELWGETES</sequence>
<proteinExistence type="inferred from homology"/>
<accession>A0ABQ7NWZ6</accession>
<evidence type="ECO:0000313" key="3">
    <source>
        <dbReference type="EMBL" id="KAG5415383.1"/>
    </source>
</evidence>
<reference evidence="3 4" key="1">
    <citation type="submission" date="2021-03" db="EMBL/GenBank/DDBJ databases">
        <authorList>
            <person name="King G.J."/>
            <person name="Bancroft I."/>
            <person name="Baten A."/>
            <person name="Bloomfield J."/>
            <person name="Borpatragohain P."/>
            <person name="He Z."/>
            <person name="Irish N."/>
            <person name="Irwin J."/>
            <person name="Liu K."/>
            <person name="Mauleon R.P."/>
            <person name="Moore J."/>
            <person name="Morris R."/>
            <person name="Ostergaard L."/>
            <person name="Wang B."/>
            <person name="Wells R."/>
        </authorList>
    </citation>
    <scope>NUCLEOTIDE SEQUENCE [LARGE SCALE GENOMIC DNA]</scope>
    <source>
        <strain evidence="3">R-o-18</strain>
        <tissue evidence="3">Leaf</tissue>
    </source>
</reference>
<comment type="caution">
    <text evidence="3">The sequence shown here is derived from an EMBL/GenBank/DDBJ whole genome shotgun (WGS) entry which is preliminary data.</text>
</comment>
<evidence type="ECO:0000259" key="2">
    <source>
        <dbReference type="Pfam" id="PF00561"/>
    </source>
</evidence>
<dbReference type="Pfam" id="PF00561">
    <property type="entry name" value="Abhydrolase_1"/>
    <property type="match status" value="1"/>
</dbReference>
<evidence type="ECO:0000256" key="1">
    <source>
        <dbReference type="ARBA" id="ARBA00008645"/>
    </source>
</evidence>
<protein>
    <recommendedName>
        <fullName evidence="2">AB hydrolase-1 domain-containing protein</fullName>
    </recommendedName>
</protein>
<dbReference type="EMBL" id="JADBGQ010000001">
    <property type="protein sequence ID" value="KAG5415383.1"/>
    <property type="molecule type" value="Genomic_DNA"/>
</dbReference>
<dbReference type="PANTHER" id="PTHR43039">
    <property type="entry name" value="ESTERASE-RELATED"/>
    <property type="match status" value="1"/>
</dbReference>
<organism evidence="3 4">
    <name type="scientific">Brassica rapa subsp. trilocularis</name>
    <dbReference type="NCBI Taxonomy" id="1813537"/>
    <lineage>
        <taxon>Eukaryota</taxon>
        <taxon>Viridiplantae</taxon>
        <taxon>Streptophyta</taxon>
        <taxon>Embryophyta</taxon>
        <taxon>Tracheophyta</taxon>
        <taxon>Spermatophyta</taxon>
        <taxon>Magnoliopsida</taxon>
        <taxon>eudicotyledons</taxon>
        <taxon>Gunneridae</taxon>
        <taxon>Pentapetalae</taxon>
        <taxon>rosids</taxon>
        <taxon>malvids</taxon>
        <taxon>Brassicales</taxon>
        <taxon>Brassicaceae</taxon>
        <taxon>Brassiceae</taxon>
        <taxon>Brassica</taxon>
    </lineage>
</organism>
<name>A0ABQ7NWZ6_BRACM</name>
<dbReference type="SUPFAM" id="SSF53474">
    <property type="entry name" value="alpha/beta-Hydrolases"/>
    <property type="match status" value="1"/>
</dbReference>
<dbReference type="Gene3D" id="3.40.50.1820">
    <property type="entry name" value="alpha/beta hydrolase"/>
    <property type="match status" value="1"/>
</dbReference>
<evidence type="ECO:0000313" key="4">
    <source>
        <dbReference type="Proteomes" id="UP000823674"/>
    </source>
</evidence>
<dbReference type="InterPro" id="IPR029058">
    <property type="entry name" value="AB_hydrolase_fold"/>
</dbReference>